<dbReference type="STRING" id="1189621.A3SI_07789"/>
<feature type="transmembrane region" description="Helical" evidence="1">
    <location>
        <begin position="30"/>
        <end position="50"/>
    </location>
</feature>
<reference evidence="2 3" key="1">
    <citation type="submission" date="2012-05" db="EMBL/GenBank/DDBJ databases">
        <title>Genome sequence of Nitritalea halalkaliphila LW7.</title>
        <authorList>
            <person name="Jangir P.K."/>
            <person name="Singh A."/>
            <person name="Shivaji S."/>
            <person name="Sharma R."/>
        </authorList>
    </citation>
    <scope>NUCLEOTIDE SEQUENCE [LARGE SCALE GENOMIC DNA]</scope>
    <source>
        <strain evidence="2 3">LW7</strain>
    </source>
</reference>
<comment type="caution">
    <text evidence="2">The sequence shown here is derived from an EMBL/GenBank/DDBJ whole genome shotgun (WGS) entry which is preliminary data.</text>
</comment>
<dbReference type="OrthoDB" id="964187at2"/>
<evidence type="ECO:0000256" key="1">
    <source>
        <dbReference type="SAM" id="Phobius"/>
    </source>
</evidence>
<keyword evidence="3" id="KW-1185">Reference proteome</keyword>
<accession>I5C5S0</accession>
<keyword evidence="1" id="KW-0472">Membrane</keyword>
<dbReference type="AlphaFoldDB" id="I5C5S0"/>
<organism evidence="2 3">
    <name type="scientific">Nitritalea halalkaliphila LW7</name>
    <dbReference type="NCBI Taxonomy" id="1189621"/>
    <lineage>
        <taxon>Bacteria</taxon>
        <taxon>Pseudomonadati</taxon>
        <taxon>Bacteroidota</taxon>
        <taxon>Cytophagia</taxon>
        <taxon>Cytophagales</taxon>
        <taxon>Cyclobacteriaceae</taxon>
        <taxon>Nitritalea</taxon>
    </lineage>
</organism>
<evidence type="ECO:0000313" key="2">
    <source>
        <dbReference type="EMBL" id="EIM77172.1"/>
    </source>
</evidence>
<keyword evidence="1" id="KW-0812">Transmembrane</keyword>
<name>I5C5S0_9BACT</name>
<feature type="transmembrane region" description="Helical" evidence="1">
    <location>
        <begin position="6"/>
        <end position="23"/>
    </location>
</feature>
<evidence type="ECO:0000313" key="3">
    <source>
        <dbReference type="Proteomes" id="UP000005551"/>
    </source>
</evidence>
<sequence>MKNYLFPVYVMTAVLLIYVTMVTMELSTALILFVFSLSPIGMLWMVYQVLRAEVPVKHTFEERWYEDEQGQGPQAQ</sequence>
<dbReference type="RefSeq" id="WP_009054452.1">
    <property type="nucleotide sequence ID" value="NZ_AJYA01000016.1"/>
</dbReference>
<protein>
    <submittedName>
        <fullName evidence="2">Uncharacterized protein</fullName>
    </submittedName>
</protein>
<dbReference type="Proteomes" id="UP000005551">
    <property type="component" value="Unassembled WGS sequence"/>
</dbReference>
<gene>
    <name evidence="2" type="ORF">A3SI_07789</name>
</gene>
<keyword evidence="1" id="KW-1133">Transmembrane helix</keyword>
<dbReference type="EMBL" id="AJYA01000016">
    <property type="protein sequence ID" value="EIM77172.1"/>
    <property type="molecule type" value="Genomic_DNA"/>
</dbReference>
<proteinExistence type="predicted"/>